<keyword evidence="4" id="KW-1185">Reference proteome</keyword>
<evidence type="ECO:0000313" key="3">
    <source>
        <dbReference type="EMBL" id="KAF2195571.1"/>
    </source>
</evidence>
<feature type="compositionally biased region" description="Basic and acidic residues" evidence="1">
    <location>
        <begin position="73"/>
        <end position="83"/>
    </location>
</feature>
<reference evidence="3" key="1">
    <citation type="journal article" date="2020" name="Stud. Mycol.">
        <title>101 Dothideomycetes genomes: a test case for predicting lifestyles and emergence of pathogens.</title>
        <authorList>
            <person name="Haridas S."/>
            <person name="Albert R."/>
            <person name="Binder M."/>
            <person name="Bloem J."/>
            <person name="Labutti K."/>
            <person name="Salamov A."/>
            <person name="Andreopoulos B."/>
            <person name="Baker S."/>
            <person name="Barry K."/>
            <person name="Bills G."/>
            <person name="Bluhm B."/>
            <person name="Cannon C."/>
            <person name="Castanera R."/>
            <person name="Culley D."/>
            <person name="Daum C."/>
            <person name="Ezra D."/>
            <person name="Gonzalez J."/>
            <person name="Henrissat B."/>
            <person name="Kuo A."/>
            <person name="Liang C."/>
            <person name="Lipzen A."/>
            <person name="Lutzoni F."/>
            <person name="Magnuson J."/>
            <person name="Mondo S."/>
            <person name="Nolan M."/>
            <person name="Ohm R."/>
            <person name="Pangilinan J."/>
            <person name="Park H.-J."/>
            <person name="Ramirez L."/>
            <person name="Alfaro M."/>
            <person name="Sun H."/>
            <person name="Tritt A."/>
            <person name="Yoshinaga Y."/>
            <person name="Zwiers L.-H."/>
            <person name="Turgeon B."/>
            <person name="Goodwin S."/>
            <person name="Spatafora J."/>
            <person name="Crous P."/>
            <person name="Grigoriev I."/>
        </authorList>
    </citation>
    <scope>NUCLEOTIDE SEQUENCE</scope>
    <source>
        <strain evidence="3">CBS 207.26</strain>
    </source>
</reference>
<dbReference type="Pfam" id="PF06985">
    <property type="entry name" value="HET"/>
    <property type="match status" value="1"/>
</dbReference>
<dbReference type="InterPro" id="IPR010730">
    <property type="entry name" value="HET"/>
</dbReference>
<dbReference type="PANTHER" id="PTHR33112:SF9">
    <property type="entry name" value="HETEROKARYON INCOMPATIBILITY DOMAIN-CONTAINING PROTEIN"/>
    <property type="match status" value="1"/>
</dbReference>
<feature type="domain" description="Heterokaryon incompatibility" evidence="2">
    <location>
        <begin position="322"/>
        <end position="490"/>
    </location>
</feature>
<sequence length="831" mass="92895">MSLSNLTDLAPSIQIARAARDNSGPLAEFHQHLKCILSRVDLRESRPFPKETREICSTNTSSDADRTSSNQGRCKEALGPKHPDTLTSISKSASVLQDQGKYSEQYPVSICTTCKGLQKNLRALDSGIQEQETGPLQWLNTTLPSLRRSTDGGCRACALLLQGILLHHQRFAGVKEEAIKISAESFNSSGAIRRKEGQDHLSVEVRWKAIDDGCCDGNGHEHEKGYPDLKLEFYTDQDGQSPFSAIGRGRHISQNPLTDSGIATARGLIRDCLSRHSRCQHAKPTTLPKRVLDVLLEDGSKGIRLHESHWDNDEHRFKFGEFLTLSHCWGAGRSDLKTTKKTLEIHKKNIPWSSLPRTFQDAVVLTRSLGFRWLWVDSLCIVQDDNTERLEAALNMDKIFSNSFLTIAATSAVDSSNGCILPKPQPFKIQATDNKESLYKIYVREQPSHYSFKAPFDKGAHINDWELPFNSSAEANAQTPLLKRAWAYSERLLSPRILHFTNSEMILECREGYQCECGRIDNSTYDSRTTDSVKQEFGRIIVEASSRKVNSSNNRIDSVASQLATTKLDDVDDAMTKQREEAIQLWSYIITEYTARDLTYDEDRLVAITGVAKIFSQILKSGYIAGQWTFNTLGLLWHPSDGAHCRRPKGLSSNIPSWSWASVEGSPIFFNNTTAMGLACTASFSSERGRELAWSPTTGDALELTAAMATKVTFRAAGTNEYSLVKNGFSVEFRPDISPPRGDDELAPGETLVCVLVSMTFRSSIIGLVLKASTSNPQVYRRVGRFECYECQRDGSEEEPEDAESLFSYWFSEIEDMTQLDEVPKRTFVVV</sequence>
<feature type="region of interest" description="Disordered" evidence="1">
    <location>
        <begin position="52"/>
        <end position="83"/>
    </location>
</feature>
<name>A0A6A6EWD7_9PEZI</name>
<organism evidence="3 4">
    <name type="scientific">Zopfia rhizophila CBS 207.26</name>
    <dbReference type="NCBI Taxonomy" id="1314779"/>
    <lineage>
        <taxon>Eukaryota</taxon>
        <taxon>Fungi</taxon>
        <taxon>Dikarya</taxon>
        <taxon>Ascomycota</taxon>
        <taxon>Pezizomycotina</taxon>
        <taxon>Dothideomycetes</taxon>
        <taxon>Dothideomycetes incertae sedis</taxon>
        <taxon>Zopfiaceae</taxon>
        <taxon>Zopfia</taxon>
    </lineage>
</organism>
<dbReference type="Proteomes" id="UP000800200">
    <property type="component" value="Unassembled WGS sequence"/>
</dbReference>
<feature type="compositionally biased region" description="Polar residues" evidence="1">
    <location>
        <begin position="55"/>
        <end position="72"/>
    </location>
</feature>
<protein>
    <submittedName>
        <fullName evidence="3">HET-domain-containing protein</fullName>
    </submittedName>
</protein>
<dbReference type="PANTHER" id="PTHR33112">
    <property type="entry name" value="DOMAIN PROTEIN, PUTATIVE-RELATED"/>
    <property type="match status" value="1"/>
</dbReference>
<evidence type="ECO:0000313" key="4">
    <source>
        <dbReference type="Proteomes" id="UP000800200"/>
    </source>
</evidence>
<dbReference type="OrthoDB" id="5347061at2759"/>
<proteinExistence type="predicted"/>
<gene>
    <name evidence="3" type="ORF">K469DRAFT_543783</name>
</gene>
<evidence type="ECO:0000256" key="1">
    <source>
        <dbReference type="SAM" id="MobiDB-lite"/>
    </source>
</evidence>
<dbReference type="AlphaFoldDB" id="A0A6A6EWD7"/>
<dbReference type="EMBL" id="ML994610">
    <property type="protein sequence ID" value="KAF2195571.1"/>
    <property type="molecule type" value="Genomic_DNA"/>
</dbReference>
<accession>A0A6A6EWD7</accession>
<evidence type="ECO:0000259" key="2">
    <source>
        <dbReference type="Pfam" id="PF06985"/>
    </source>
</evidence>